<reference evidence="2" key="1">
    <citation type="submission" date="2023-08" db="EMBL/GenBank/DDBJ databases">
        <title>Draft sequence of the Babesia gibsoni genome.</title>
        <authorList>
            <person name="Yamagishi J.Y."/>
            <person name="Xuan X.X."/>
        </authorList>
    </citation>
    <scope>NUCLEOTIDE SEQUENCE</scope>
    <source>
        <strain evidence="2">Azabu</strain>
    </source>
</reference>
<evidence type="ECO:0000313" key="3">
    <source>
        <dbReference type="Proteomes" id="UP001230268"/>
    </source>
</evidence>
<dbReference type="EMBL" id="JAVEPI010000004">
    <property type="protein sequence ID" value="KAK1442323.1"/>
    <property type="molecule type" value="Genomic_DNA"/>
</dbReference>
<feature type="chain" id="PRO_5041906447" evidence="1">
    <location>
        <begin position="17"/>
        <end position="126"/>
    </location>
</feature>
<accession>A0AAD8PCQ9</accession>
<sequence length="126" mass="14501">MNLLLALPFHFVAVHCHSQLGVIHRNDVDPVSHRFSQALQRDRQGEEPGLMSLLFHGKVTPRNVDLGLEDSNKGVKKEIQLNEAENHLNTMLNRLQEGEQNQLDAVQESFYLQNAQIDQIHRFINR</sequence>
<proteinExistence type="predicted"/>
<protein>
    <submittedName>
        <fullName evidence="2">Uncharacterized protein</fullName>
    </submittedName>
</protein>
<keyword evidence="1" id="KW-0732">Signal</keyword>
<evidence type="ECO:0000313" key="2">
    <source>
        <dbReference type="EMBL" id="KAK1442323.1"/>
    </source>
</evidence>
<name>A0AAD8PCQ9_BABGI</name>
<evidence type="ECO:0000256" key="1">
    <source>
        <dbReference type="SAM" id="SignalP"/>
    </source>
</evidence>
<dbReference type="Proteomes" id="UP001230268">
    <property type="component" value="Unassembled WGS sequence"/>
</dbReference>
<feature type="signal peptide" evidence="1">
    <location>
        <begin position="1"/>
        <end position="16"/>
    </location>
</feature>
<keyword evidence="3" id="KW-1185">Reference proteome</keyword>
<organism evidence="2 3">
    <name type="scientific">Babesia gibsoni</name>
    <dbReference type="NCBI Taxonomy" id="33632"/>
    <lineage>
        <taxon>Eukaryota</taxon>
        <taxon>Sar</taxon>
        <taxon>Alveolata</taxon>
        <taxon>Apicomplexa</taxon>
        <taxon>Aconoidasida</taxon>
        <taxon>Piroplasmida</taxon>
        <taxon>Babesiidae</taxon>
        <taxon>Babesia</taxon>
    </lineage>
</organism>
<gene>
    <name evidence="2" type="ORF">BgAZ_403530</name>
</gene>
<comment type="caution">
    <text evidence="2">The sequence shown here is derived from an EMBL/GenBank/DDBJ whole genome shotgun (WGS) entry which is preliminary data.</text>
</comment>
<dbReference type="AlphaFoldDB" id="A0AAD8PCQ9"/>